<dbReference type="Proteomes" id="UP000317199">
    <property type="component" value="Chromosome"/>
</dbReference>
<dbReference type="Gene3D" id="1.25.40.10">
    <property type="entry name" value="Tetratricopeptide repeat domain"/>
    <property type="match status" value="1"/>
</dbReference>
<gene>
    <name evidence="6" type="primary">bamD</name>
    <name evidence="8" type="ORF">FKV23_13180</name>
</gene>
<keyword evidence="3" id="KW-0564">Palmitate</keyword>
<dbReference type="OrthoDB" id="9779191at2"/>
<evidence type="ECO:0000313" key="9">
    <source>
        <dbReference type="Proteomes" id="UP000317199"/>
    </source>
</evidence>
<dbReference type="NCBIfam" id="TIGR03302">
    <property type="entry name" value="OM_YfiO"/>
    <property type="match status" value="1"/>
</dbReference>
<evidence type="ECO:0000259" key="7">
    <source>
        <dbReference type="Pfam" id="PF13525"/>
    </source>
</evidence>
<dbReference type="Pfam" id="PF13525">
    <property type="entry name" value="YfiO"/>
    <property type="match status" value="1"/>
</dbReference>
<dbReference type="GO" id="GO:1990063">
    <property type="term" value="C:Bam protein complex"/>
    <property type="evidence" value="ECO:0007669"/>
    <property type="project" value="TreeGrafter"/>
</dbReference>
<proteinExistence type="inferred from homology"/>
<dbReference type="GO" id="GO:0051205">
    <property type="term" value="P:protein insertion into membrane"/>
    <property type="evidence" value="ECO:0007669"/>
    <property type="project" value="UniProtKB-UniRule"/>
</dbReference>
<dbReference type="PANTHER" id="PTHR37423">
    <property type="entry name" value="SOLUBLE LYTIC MUREIN TRANSGLYCOSYLASE-RELATED"/>
    <property type="match status" value="1"/>
</dbReference>
<protein>
    <recommendedName>
        <fullName evidence="6">Outer membrane protein assembly factor BamD</fullName>
    </recommendedName>
</protein>
<accession>A0A514BUB5</accession>
<dbReference type="CDD" id="cd15830">
    <property type="entry name" value="BamD"/>
    <property type="match status" value="1"/>
</dbReference>
<evidence type="ECO:0000256" key="1">
    <source>
        <dbReference type="ARBA" id="ARBA00022729"/>
    </source>
</evidence>
<dbReference type="HAMAP" id="MF_00922">
    <property type="entry name" value="OM_assembly_BamD"/>
    <property type="match status" value="1"/>
</dbReference>
<name>A0A514BUB5_9GAMM</name>
<dbReference type="InterPro" id="IPR039565">
    <property type="entry name" value="BamD-like"/>
</dbReference>
<keyword evidence="2 6" id="KW-0472">Membrane</keyword>
<keyword evidence="5" id="KW-0449">Lipoprotein</keyword>
<evidence type="ECO:0000256" key="4">
    <source>
        <dbReference type="ARBA" id="ARBA00023237"/>
    </source>
</evidence>
<sequence>MTPSTTLARPLPRLAILLLMAVFVATGCSRFKNKDADEGQPAEALYEKASKSMRNGNWASAEVTFKRLVAQYPYGPYTEQALIETAYAQYKSGKHDDAVSSIDRFLRTYPTHRNAAYMYYLRGLVNSSRDAVFLQRVWRLDASRRDLATPRQAYNDFQIVLDRYPNSRYAADAREKMNELRDTFARHELDVALYYLRRTAYVAAANRARLLLENYPGSRYHNDAIATLAVAYEGMGNDELAASARSTLQQQSPDHPYLTHRSWPDYPGNLRKLNPFAGEKSALDNM</sequence>
<dbReference type="InterPro" id="IPR017689">
    <property type="entry name" value="BamD"/>
</dbReference>
<evidence type="ECO:0000256" key="5">
    <source>
        <dbReference type="ARBA" id="ARBA00023288"/>
    </source>
</evidence>
<comment type="function">
    <text evidence="6">Part of the outer membrane protein assembly complex, which is involved in assembly and insertion of beta-barrel proteins into the outer membrane.</text>
</comment>
<keyword evidence="1 6" id="KW-0732">Signal</keyword>
<dbReference type="RefSeq" id="WP_141624259.1">
    <property type="nucleotide sequence ID" value="NZ_CP041242.1"/>
</dbReference>
<dbReference type="KEGG" id="lyj:FKV23_13180"/>
<dbReference type="AlphaFoldDB" id="A0A514BUB5"/>
<dbReference type="SUPFAM" id="SSF48452">
    <property type="entry name" value="TPR-like"/>
    <property type="match status" value="1"/>
</dbReference>
<dbReference type="GO" id="GO:0043165">
    <property type="term" value="P:Gram-negative-bacterium-type cell outer membrane assembly"/>
    <property type="evidence" value="ECO:0007669"/>
    <property type="project" value="UniProtKB-UniRule"/>
</dbReference>
<comment type="similarity">
    <text evidence="6">Belongs to the BamD family.</text>
</comment>
<comment type="subunit">
    <text evidence="6">Part of the Bam complex.</text>
</comment>
<evidence type="ECO:0000256" key="2">
    <source>
        <dbReference type="ARBA" id="ARBA00023136"/>
    </source>
</evidence>
<evidence type="ECO:0000256" key="3">
    <source>
        <dbReference type="ARBA" id="ARBA00023139"/>
    </source>
</evidence>
<dbReference type="EMBL" id="CP041242">
    <property type="protein sequence ID" value="QDH70927.1"/>
    <property type="molecule type" value="Genomic_DNA"/>
</dbReference>
<comment type="subcellular location">
    <subcellularLocation>
        <location evidence="6">Cell outer membrane</location>
    </subcellularLocation>
</comment>
<evidence type="ECO:0000256" key="6">
    <source>
        <dbReference type="HAMAP-Rule" id="MF_00922"/>
    </source>
</evidence>
<evidence type="ECO:0000313" key="8">
    <source>
        <dbReference type="EMBL" id="QDH70927.1"/>
    </source>
</evidence>
<dbReference type="PANTHER" id="PTHR37423:SF1">
    <property type="entry name" value="OUTER MEMBRANE PROTEIN ASSEMBLY FACTOR BAMD"/>
    <property type="match status" value="1"/>
</dbReference>
<organism evidence="8 9">
    <name type="scientific">Marilutibacter alkalisoli</name>
    <dbReference type="NCBI Taxonomy" id="2591633"/>
    <lineage>
        <taxon>Bacteria</taxon>
        <taxon>Pseudomonadati</taxon>
        <taxon>Pseudomonadota</taxon>
        <taxon>Gammaproteobacteria</taxon>
        <taxon>Lysobacterales</taxon>
        <taxon>Lysobacteraceae</taxon>
        <taxon>Marilutibacter</taxon>
    </lineage>
</organism>
<keyword evidence="4 6" id="KW-0998">Cell outer membrane</keyword>
<feature type="domain" description="Outer membrane lipoprotein BamD-like" evidence="7">
    <location>
        <begin position="41"/>
        <end position="244"/>
    </location>
</feature>
<dbReference type="InterPro" id="IPR011990">
    <property type="entry name" value="TPR-like_helical_dom_sf"/>
</dbReference>
<keyword evidence="9" id="KW-1185">Reference proteome</keyword>
<reference evidence="8 9" key="1">
    <citation type="submission" date="2019-06" db="EMBL/GenBank/DDBJ databases">
        <title>Lysobacter alkalisoli sp. nov. isolated from saline-alkali soil.</title>
        <authorList>
            <person name="Sun J.-Q."/>
            <person name="Xu L."/>
        </authorList>
    </citation>
    <scope>NUCLEOTIDE SEQUENCE [LARGE SCALE GENOMIC DNA]</scope>
    <source>
        <strain evidence="8 9">SJ-36</strain>
    </source>
</reference>